<dbReference type="GO" id="GO:0008422">
    <property type="term" value="F:beta-glucosidase activity"/>
    <property type="evidence" value="ECO:0007669"/>
    <property type="project" value="UniProtKB-ARBA"/>
</dbReference>
<organism evidence="4 5">
    <name type="scientific">Paenibacillus prosopidis</name>
    <dbReference type="NCBI Taxonomy" id="630520"/>
    <lineage>
        <taxon>Bacteria</taxon>
        <taxon>Bacillati</taxon>
        <taxon>Bacillota</taxon>
        <taxon>Bacilli</taxon>
        <taxon>Bacillales</taxon>
        <taxon>Paenibacillaceae</taxon>
        <taxon>Paenibacillus</taxon>
    </lineage>
</organism>
<dbReference type="PANTHER" id="PTHR42715">
    <property type="entry name" value="BETA-GLUCOSIDASE"/>
    <property type="match status" value="1"/>
</dbReference>
<comment type="caution">
    <text evidence="4">The sequence shown here is derived from an EMBL/GenBank/DDBJ whole genome shotgun (WGS) entry which is preliminary data.</text>
</comment>
<dbReference type="PANTHER" id="PTHR42715:SF10">
    <property type="entry name" value="BETA-GLUCOSIDASE"/>
    <property type="match status" value="1"/>
</dbReference>
<dbReference type="EMBL" id="QPJD01000027">
    <property type="protein sequence ID" value="RCW41117.1"/>
    <property type="molecule type" value="Genomic_DNA"/>
</dbReference>
<dbReference type="InterPro" id="IPR013783">
    <property type="entry name" value="Ig-like_fold"/>
</dbReference>
<dbReference type="SMART" id="SM01217">
    <property type="entry name" value="Fn3_like"/>
    <property type="match status" value="1"/>
</dbReference>
<dbReference type="Gene3D" id="2.60.40.10">
    <property type="entry name" value="Immunoglobulins"/>
    <property type="match status" value="1"/>
</dbReference>
<reference evidence="4 5" key="1">
    <citation type="submission" date="2018-07" db="EMBL/GenBank/DDBJ databases">
        <title>Genomic Encyclopedia of Type Strains, Phase III (KMG-III): the genomes of soil and plant-associated and newly described type strains.</title>
        <authorList>
            <person name="Whitman W."/>
        </authorList>
    </citation>
    <scope>NUCLEOTIDE SEQUENCE [LARGE SCALE GENOMIC DNA]</scope>
    <source>
        <strain evidence="4 5">CECT 7506</strain>
    </source>
</reference>
<comment type="similarity">
    <text evidence="1">Belongs to the glycosyl hydrolase 3 family.</text>
</comment>
<evidence type="ECO:0000313" key="5">
    <source>
        <dbReference type="Proteomes" id="UP000252415"/>
    </source>
</evidence>
<dbReference type="InterPro" id="IPR026891">
    <property type="entry name" value="Fn3-like"/>
</dbReference>
<dbReference type="FunFam" id="2.60.40.10:FF:000495">
    <property type="entry name" value="Periplasmic beta-glucosidase"/>
    <property type="match status" value="1"/>
</dbReference>
<feature type="domain" description="Fibronectin type III-like" evidence="3">
    <location>
        <begin position="18"/>
        <end position="88"/>
    </location>
</feature>
<accession>A0A368VIM9</accession>
<evidence type="ECO:0000256" key="2">
    <source>
        <dbReference type="ARBA" id="ARBA00022801"/>
    </source>
</evidence>
<dbReference type="Proteomes" id="UP000252415">
    <property type="component" value="Unassembled WGS sequence"/>
</dbReference>
<dbReference type="Pfam" id="PF14310">
    <property type="entry name" value="Fn3-like"/>
    <property type="match status" value="1"/>
</dbReference>
<dbReference type="AlphaFoldDB" id="A0A368VIM9"/>
<evidence type="ECO:0000256" key="1">
    <source>
        <dbReference type="ARBA" id="ARBA00005336"/>
    </source>
</evidence>
<evidence type="ECO:0000313" key="4">
    <source>
        <dbReference type="EMBL" id="RCW41117.1"/>
    </source>
</evidence>
<protein>
    <submittedName>
        <fullName evidence="4">Fibronectin type III domain protein</fullName>
    </submittedName>
</protein>
<keyword evidence="2" id="KW-0378">Hydrolase</keyword>
<gene>
    <name evidence="4" type="ORF">DFP97_12721</name>
</gene>
<proteinExistence type="inferred from homology"/>
<name>A0A368VIM9_9BACL</name>
<dbReference type="InterPro" id="IPR050288">
    <property type="entry name" value="Cellulose_deg_GH3"/>
</dbReference>
<sequence length="104" mass="11943">MRWLAIVDSGVGQRPGKEVVQLYVAPQNSSIIRPIRELKDFAKFHLKVGETNQVIFRLSSRAYAYFNITTKDFIVETGTYEIQIGRSSRYIVLTEKAEVIGKKY</sequence>
<keyword evidence="5" id="KW-1185">Reference proteome</keyword>
<evidence type="ECO:0000259" key="3">
    <source>
        <dbReference type="SMART" id="SM01217"/>
    </source>
</evidence>